<dbReference type="AlphaFoldDB" id="A0A384JFT7"/>
<sequence length="346" mass="38991">MQQLHGLVQALEAIHYTRALSPGNGRKDSPPNPPNSPRLSSQKTAACKEDALDNGEPYLDSSSLPTVTIDFEEDSDGDRIVPSILVSSDPVSLKATENSDLLNWRHGNIKQENILRFVTDQQDDELGNLKLADLGRAQQHQFVTSMKHTKGKKLWRTRWYEPPDLEKQNQEEAQGKTSRLFDIWSMGCVMFEAVLWLLYGHGSHNVFLRANEFLTGEKGVTPYWRKGKDGSYKLTEAVTGWIDHILEHDLERDGVIGDLIKLTRNRLLKIKLPSNSDIYAEDFHTNSKDLEQQLGRILERARGDENYVFSGADRTSMSLPNLTNSATNKSLRSASSSLLSVEDARE</sequence>
<dbReference type="PROSITE" id="PS50011">
    <property type="entry name" value="PROTEIN_KINASE_DOM"/>
    <property type="match status" value="1"/>
</dbReference>
<evidence type="ECO:0000313" key="4">
    <source>
        <dbReference type="Proteomes" id="UP000001798"/>
    </source>
</evidence>
<dbReference type="Proteomes" id="UP000001798">
    <property type="component" value="Chromosome 4"/>
</dbReference>
<organism evidence="3 4">
    <name type="scientific">Botryotinia fuckeliana (strain B05.10)</name>
    <name type="common">Noble rot fungus</name>
    <name type="synonym">Botrytis cinerea</name>
    <dbReference type="NCBI Taxonomy" id="332648"/>
    <lineage>
        <taxon>Eukaryota</taxon>
        <taxon>Fungi</taxon>
        <taxon>Dikarya</taxon>
        <taxon>Ascomycota</taxon>
        <taxon>Pezizomycotina</taxon>
        <taxon>Leotiomycetes</taxon>
        <taxon>Helotiales</taxon>
        <taxon>Sclerotiniaceae</taxon>
        <taxon>Botrytis</taxon>
    </lineage>
</organism>
<dbReference type="OMA" id="AYMEHIK"/>
<dbReference type="InterPro" id="IPR000719">
    <property type="entry name" value="Prot_kinase_dom"/>
</dbReference>
<dbReference type="PANTHER" id="PTHR24359:SF1">
    <property type="entry name" value="INHIBITOR OF NUCLEAR FACTOR KAPPA-B KINASE EPSILON SUBUNIT HOMOLOG 1-RELATED"/>
    <property type="match status" value="1"/>
</dbReference>
<evidence type="ECO:0000259" key="2">
    <source>
        <dbReference type="PROSITE" id="PS50011"/>
    </source>
</evidence>
<gene>
    <name evidence="3" type="ORF">BCIN_04g03470</name>
</gene>
<dbReference type="InterPro" id="IPR011009">
    <property type="entry name" value="Kinase-like_dom_sf"/>
</dbReference>
<dbReference type="EMBL" id="CP009808">
    <property type="protein sequence ID" value="ATZ49164.1"/>
    <property type="molecule type" value="Genomic_DNA"/>
</dbReference>
<dbReference type="GO" id="GO:0005524">
    <property type="term" value="F:ATP binding"/>
    <property type="evidence" value="ECO:0007669"/>
    <property type="project" value="InterPro"/>
</dbReference>
<dbReference type="GO" id="GO:0004674">
    <property type="term" value="F:protein serine/threonine kinase activity"/>
    <property type="evidence" value="ECO:0007669"/>
    <property type="project" value="TreeGrafter"/>
</dbReference>
<keyword evidence="4" id="KW-1185">Reference proteome</keyword>
<proteinExistence type="predicted"/>
<evidence type="ECO:0000256" key="1">
    <source>
        <dbReference type="SAM" id="MobiDB-lite"/>
    </source>
</evidence>
<reference evidence="3 4" key="2">
    <citation type="journal article" date="2012" name="Eukaryot. Cell">
        <title>Genome update of Botrytis cinerea strains B05.10 and T4.</title>
        <authorList>
            <person name="Staats M."/>
            <person name="van Kan J.A."/>
        </authorList>
    </citation>
    <scope>NUCLEOTIDE SEQUENCE [LARGE SCALE GENOMIC DNA]</scope>
    <source>
        <strain evidence="3 4">B05.10</strain>
    </source>
</reference>
<dbReference type="OrthoDB" id="4062651at2759"/>
<dbReference type="RefSeq" id="XP_024548303.1">
    <property type="nucleotide sequence ID" value="XM_024692526.1"/>
</dbReference>
<feature type="domain" description="Protein kinase" evidence="2">
    <location>
        <begin position="1"/>
        <end position="268"/>
    </location>
</feature>
<dbReference type="GeneID" id="36394108"/>
<dbReference type="Gene3D" id="1.10.510.10">
    <property type="entry name" value="Transferase(Phosphotransferase) domain 1"/>
    <property type="match status" value="1"/>
</dbReference>
<protein>
    <recommendedName>
        <fullName evidence="2">Protein kinase domain-containing protein</fullName>
    </recommendedName>
</protein>
<dbReference type="KEGG" id="bfu:BCIN_04g03470"/>
<dbReference type="SUPFAM" id="SSF56112">
    <property type="entry name" value="Protein kinase-like (PK-like)"/>
    <property type="match status" value="1"/>
</dbReference>
<dbReference type="Pfam" id="PF00069">
    <property type="entry name" value="Pkinase"/>
    <property type="match status" value="1"/>
</dbReference>
<name>A0A384JFT7_BOTFB</name>
<feature type="region of interest" description="Disordered" evidence="1">
    <location>
        <begin position="20"/>
        <end position="43"/>
    </location>
</feature>
<reference evidence="3 4" key="1">
    <citation type="journal article" date="2011" name="PLoS Genet.">
        <title>Genomic analysis of the necrotrophic fungal pathogens Sclerotinia sclerotiorum and Botrytis cinerea.</title>
        <authorList>
            <person name="Amselem J."/>
            <person name="Cuomo C.A."/>
            <person name="van Kan J.A."/>
            <person name="Viaud M."/>
            <person name="Benito E.P."/>
            <person name="Couloux A."/>
            <person name="Coutinho P.M."/>
            <person name="de Vries R.P."/>
            <person name="Dyer P.S."/>
            <person name="Fillinger S."/>
            <person name="Fournier E."/>
            <person name="Gout L."/>
            <person name="Hahn M."/>
            <person name="Kohn L."/>
            <person name="Lapalu N."/>
            <person name="Plummer K.M."/>
            <person name="Pradier J.M."/>
            <person name="Quevillon E."/>
            <person name="Sharon A."/>
            <person name="Simon A."/>
            <person name="ten Have A."/>
            <person name="Tudzynski B."/>
            <person name="Tudzynski P."/>
            <person name="Wincker P."/>
            <person name="Andrew M."/>
            <person name="Anthouard V."/>
            <person name="Beever R.E."/>
            <person name="Beffa R."/>
            <person name="Benoit I."/>
            <person name="Bouzid O."/>
            <person name="Brault B."/>
            <person name="Chen Z."/>
            <person name="Choquer M."/>
            <person name="Collemare J."/>
            <person name="Cotton P."/>
            <person name="Danchin E.G."/>
            <person name="Da Silva C."/>
            <person name="Gautier A."/>
            <person name="Giraud C."/>
            <person name="Giraud T."/>
            <person name="Gonzalez C."/>
            <person name="Grossetete S."/>
            <person name="Guldener U."/>
            <person name="Henrissat B."/>
            <person name="Howlett B.J."/>
            <person name="Kodira C."/>
            <person name="Kretschmer M."/>
            <person name="Lappartient A."/>
            <person name="Leroch M."/>
            <person name="Levis C."/>
            <person name="Mauceli E."/>
            <person name="Neuveglise C."/>
            <person name="Oeser B."/>
            <person name="Pearson M."/>
            <person name="Poulain J."/>
            <person name="Poussereau N."/>
            <person name="Quesneville H."/>
            <person name="Rascle C."/>
            <person name="Schumacher J."/>
            <person name="Segurens B."/>
            <person name="Sexton A."/>
            <person name="Silva E."/>
            <person name="Sirven C."/>
            <person name="Soanes D.M."/>
            <person name="Talbot N.J."/>
            <person name="Templeton M."/>
            <person name="Yandava C."/>
            <person name="Yarden O."/>
            <person name="Zeng Q."/>
            <person name="Rollins J.A."/>
            <person name="Lebrun M.H."/>
            <person name="Dickman M."/>
        </authorList>
    </citation>
    <scope>NUCLEOTIDE SEQUENCE [LARGE SCALE GENOMIC DNA]</scope>
    <source>
        <strain evidence="3 4">B05.10</strain>
    </source>
</reference>
<evidence type="ECO:0000313" key="3">
    <source>
        <dbReference type="EMBL" id="ATZ49164.1"/>
    </source>
</evidence>
<dbReference type="PANTHER" id="PTHR24359">
    <property type="entry name" value="SERINE/THREONINE-PROTEIN KINASE SBK1"/>
    <property type="match status" value="1"/>
</dbReference>
<accession>A0A384JFT7</accession>
<dbReference type="VEuPathDB" id="FungiDB:Bcin04g03470"/>
<reference evidence="3 4" key="3">
    <citation type="journal article" date="2017" name="Mol. Plant Pathol.">
        <title>A gapless genome sequence of the fungus Botrytis cinerea.</title>
        <authorList>
            <person name="Van Kan J.A."/>
            <person name="Stassen J.H."/>
            <person name="Mosbach A."/>
            <person name="Van Der Lee T.A."/>
            <person name="Faino L."/>
            <person name="Farmer A.D."/>
            <person name="Papasotiriou D.G."/>
            <person name="Zhou S."/>
            <person name="Seidl M.F."/>
            <person name="Cottam E."/>
            <person name="Edel D."/>
            <person name="Hahn M."/>
            <person name="Schwartz D.C."/>
            <person name="Dietrich R.A."/>
            <person name="Widdison S."/>
            <person name="Scalliet G."/>
        </authorList>
    </citation>
    <scope>NUCLEOTIDE SEQUENCE [LARGE SCALE GENOMIC DNA]</scope>
    <source>
        <strain evidence="3 4">B05.10</strain>
    </source>
</reference>